<comment type="subunit">
    <text evidence="7">Homodimer. Forms a stable heterotetrameric complex of 2 MoeB and 2 MoaD during adenylation of MoaD.</text>
</comment>
<keyword evidence="13" id="KW-1133">Transmembrane helix</keyword>
<comment type="catalytic activity">
    <reaction evidence="5">
        <text>[molybdopterin-synthase sulfur-carrier protein]-C-terminal Gly-Gly + ATP + H(+) = [molybdopterin-synthase sulfur-carrier protein]-C-terminal Gly-Gly-AMP + diphosphate</text>
        <dbReference type="Rhea" id="RHEA:43616"/>
        <dbReference type="Rhea" id="RHEA-COMP:12159"/>
        <dbReference type="Rhea" id="RHEA-COMP:12202"/>
        <dbReference type="ChEBI" id="CHEBI:15378"/>
        <dbReference type="ChEBI" id="CHEBI:30616"/>
        <dbReference type="ChEBI" id="CHEBI:33019"/>
        <dbReference type="ChEBI" id="CHEBI:90618"/>
        <dbReference type="ChEBI" id="CHEBI:90778"/>
        <dbReference type="EC" id="2.7.7.80"/>
    </reaction>
</comment>
<evidence type="ECO:0000256" key="3">
    <source>
        <dbReference type="ARBA" id="ARBA00022741"/>
    </source>
</evidence>
<comment type="similarity">
    <text evidence="1">Belongs to the HesA/MoeB/ThiF family.</text>
</comment>
<evidence type="ECO:0000256" key="8">
    <source>
        <dbReference type="ARBA" id="ARBA00066884"/>
    </source>
</evidence>
<accession>A0A8K0XZQ1</accession>
<evidence type="ECO:0000256" key="4">
    <source>
        <dbReference type="ARBA" id="ARBA00022840"/>
    </source>
</evidence>
<keyword evidence="16" id="KW-1185">Reference proteome</keyword>
<dbReference type="PANTHER" id="PTHR10953">
    <property type="entry name" value="UBIQUITIN-ACTIVATING ENZYME E1"/>
    <property type="match status" value="1"/>
</dbReference>
<evidence type="ECO:0000259" key="14">
    <source>
        <dbReference type="Pfam" id="PF00899"/>
    </source>
</evidence>
<protein>
    <recommendedName>
        <fullName evidence="9">Molybdopterin-synthase adenylyltransferase</fullName>
        <ecNumber evidence="8">2.7.7.80</ecNumber>
    </recommendedName>
    <alternativeName>
        <fullName evidence="12">MoaD protein adenylase</fullName>
    </alternativeName>
    <alternativeName>
        <fullName evidence="10">Molybdopterin-converting factor subunit 1 adenylase</fullName>
    </alternativeName>
    <alternativeName>
        <fullName evidence="11">Sulfur carrier protein MoaD adenylyltransferase</fullName>
    </alternativeName>
</protein>
<feature type="domain" description="THIF-type NAD/FAD binding fold" evidence="14">
    <location>
        <begin position="118"/>
        <end position="353"/>
    </location>
</feature>
<keyword evidence="13" id="KW-0812">Transmembrane</keyword>
<evidence type="ECO:0000256" key="10">
    <source>
        <dbReference type="ARBA" id="ARBA00075110"/>
    </source>
</evidence>
<evidence type="ECO:0000256" key="13">
    <source>
        <dbReference type="SAM" id="Phobius"/>
    </source>
</evidence>
<evidence type="ECO:0000256" key="7">
    <source>
        <dbReference type="ARBA" id="ARBA00063809"/>
    </source>
</evidence>
<dbReference type="SUPFAM" id="SSF69572">
    <property type="entry name" value="Activating enzymes of the ubiquitin-like proteins"/>
    <property type="match status" value="1"/>
</dbReference>
<dbReference type="Pfam" id="PF00899">
    <property type="entry name" value="ThiF"/>
    <property type="match status" value="1"/>
</dbReference>
<keyword evidence="13" id="KW-0472">Membrane</keyword>
<evidence type="ECO:0000256" key="6">
    <source>
        <dbReference type="ARBA" id="ARBA00055169"/>
    </source>
</evidence>
<dbReference type="AlphaFoldDB" id="A0A8K0XZQ1"/>
<feature type="transmembrane region" description="Helical" evidence="13">
    <location>
        <begin position="140"/>
        <end position="161"/>
    </location>
</feature>
<dbReference type="Proteomes" id="UP000648908">
    <property type="component" value="Unassembled WGS sequence"/>
</dbReference>
<evidence type="ECO:0000256" key="5">
    <source>
        <dbReference type="ARBA" id="ARBA00052218"/>
    </source>
</evidence>
<dbReference type="FunFam" id="3.40.50.720:FF:000033">
    <property type="entry name" value="Adenylyltransferase and sulfurtransferase MOCS3"/>
    <property type="match status" value="1"/>
</dbReference>
<evidence type="ECO:0000313" key="15">
    <source>
        <dbReference type="EMBL" id="MBL4916022.1"/>
    </source>
</evidence>
<organism evidence="15 16">
    <name type="scientific">Szabonella alba</name>
    <dbReference type="NCBI Taxonomy" id="2804194"/>
    <lineage>
        <taxon>Bacteria</taxon>
        <taxon>Pseudomonadati</taxon>
        <taxon>Pseudomonadota</taxon>
        <taxon>Alphaproteobacteria</taxon>
        <taxon>Rhodobacterales</taxon>
        <taxon>Paracoccaceae</taxon>
        <taxon>Szabonella</taxon>
    </lineage>
</organism>
<keyword evidence="2" id="KW-0808">Transferase</keyword>
<feature type="transmembrane region" description="Helical" evidence="13">
    <location>
        <begin position="20"/>
        <end position="44"/>
    </location>
</feature>
<proteinExistence type="inferred from homology"/>
<dbReference type="GO" id="GO:0005829">
    <property type="term" value="C:cytosol"/>
    <property type="evidence" value="ECO:0007669"/>
    <property type="project" value="TreeGrafter"/>
</dbReference>
<dbReference type="Gene3D" id="3.40.50.720">
    <property type="entry name" value="NAD(P)-binding Rossmann-like Domain"/>
    <property type="match status" value="1"/>
</dbReference>
<evidence type="ECO:0000256" key="9">
    <source>
        <dbReference type="ARBA" id="ARBA00073635"/>
    </source>
</evidence>
<dbReference type="GO" id="GO:0005524">
    <property type="term" value="F:ATP binding"/>
    <property type="evidence" value="ECO:0007669"/>
    <property type="project" value="UniProtKB-KW"/>
</dbReference>
<dbReference type="GO" id="GO:0061605">
    <property type="term" value="F:molybdopterin-synthase adenylyltransferase activity"/>
    <property type="evidence" value="ECO:0007669"/>
    <property type="project" value="UniProtKB-EC"/>
</dbReference>
<comment type="function">
    <text evidence="6">Catalyzes the adenylation by ATP of the carboxyl group of the C-terminal glycine of sulfur carrier protein MoaD.</text>
</comment>
<dbReference type="RefSeq" id="WP_202687171.1">
    <property type="nucleotide sequence ID" value="NZ_JAESVN010000001.1"/>
</dbReference>
<evidence type="ECO:0000313" key="16">
    <source>
        <dbReference type="Proteomes" id="UP000648908"/>
    </source>
</evidence>
<evidence type="ECO:0000256" key="11">
    <source>
        <dbReference type="ARBA" id="ARBA00075328"/>
    </source>
</evidence>
<comment type="caution">
    <text evidence="15">The sequence shown here is derived from an EMBL/GenBank/DDBJ whole genome shotgun (WGS) entry which is preliminary data.</text>
</comment>
<dbReference type="EMBL" id="JAESVN010000001">
    <property type="protein sequence ID" value="MBL4916022.1"/>
    <property type="molecule type" value="Genomic_DNA"/>
</dbReference>
<dbReference type="GO" id="GO:0008146">
    <property type="term" value="F:sulfotransferase activity"/>
    <property type="evidence" value="ECO:0007669"/>
    <property type="project" value="TreeGrafter"/>
</dbReference>
<gene>
    <name evidence="15" type="ORF">JL811_02205</name>
</gene>
<dbReference type="GO" id="GO:0004792">
    <property type="term" value="F:thiosulfate-cyanide sulfurtransferase activity"/>
    <property type="evidence" value="ECO:0007669"/>
    <property type="project" value="TreeGrafter"/>
</dbReference>
<dbReference type="EC" id="2.7.7.80" evidence="8"/>
<dbReference type="NCBIfam" id="NF004281">
    <property type="entry name" value="PRK05690.1"/>
    <property type="match status" value="1"/>
</dbReference>
<sequence length="360" mass="38054">MIGLLGFGVIWALARWRPGLVPGLPLALIWWGMLLLVHAPLIAQPNPVAGFLGGDFRAWLLFGALLALILAYRRGLAALHRRAAGAAAQAGTDKAPSAVNAVPAFTAPAFTATELERYSRHIMLREIGGTGQKRLKSARVLVVGAGGLGSPVLLYLAAAGVGRITVIDPDRVENSNLQRQVIHRDDSLGQPKVQSAADAMRALNPFVEIVTHIGRLDEDSRDLLDGQDLILDGTDNFDTRYGVNRWAVAAGKPLISGAITQWEGQIGLYDPARGGPCYECVFPTRPAPGLVPTCAEAGVAGPLPGVIGAMMALEAVKHLTGAGQGLRGRLMIHDALYAETRMIGTRPRADCPVCAGRGVV</sequence>
<dbReference type="InterPro" id="IPR045886">
    <property type="entry name" value="ThiF/MoeB/HesA"/>
</dbReference>
<dbReference type="PANTHER" id="PTHR10953:SF102">
    <property type="entry name" value="ADENYLYLTRANSFERASE AND SULFURTRANSFERASE MOCS3"/>
    <property type="match status" value="1"/>
</dbReference>
<name>A0A8K0XZQ1_9RHOB</name>
<dbReference type="CDD" id="cd00757">
    <property type="entry name" value="ThiF_MoeB_HesA_family"/>
    <property type="match status" value="1"/>
</dbReference>
<dbReference type="GO" id="GO:0008641">
    <property type="term" value="F:ubiquitin-like modifier activating enzyme activity"/>
    <property type="evidence" value="ECO:0007669"/>
    <property type="project" value="InterPro"/>
</dbReference>
<evidence type="ECO:0000256" key="12">
    <source>
        <dbReference type="ARBA" id="ARBA00078531"/>
    </source>
</evidence>
<evidence type="ECO:0000256" key="2">
    <source>
        <dbReference type="ARBA" id="ARBA00022679"/>
    </source>
</evidence>
<evidence type="ECO:0000256" key="1">
    <source>
        <dbReference type="ARBA" id="ARBA00009919"/>
    </source>
</evidence>
<dbReference type="InterPro" id="IPR000594">
    <property type="entry name" value="ThiF_NAD_FAD-bd"/>
</dbReference>
<feature type="transmembrane region" description="Helical" evidence="13">
    <location>
        <begin position="56"/>
        <end position="72"/>
    </location>
</feature>
<dbReference type="InterPro" id="IPR035985">
    <property type="entry name" value="Ubiquitin-activating_enz"/>
</dbReference>
<reference evidence="15" key="1">
    <citation type="submission" date="2021-01" db="EMBL/GenBank/DDBJ databases">
        <title>Tabrizicola alba sp. nov. a motile alkaliphilic bacterium isolated from a soda lake.</title>
        <authorList>
            <person name="Szuroczki S."/>
            <person name="Abbaszade G."/>
            <person name="Schumann P."/>
            <person name="Toth E."/>
        </authorList>
    </citation>
    <scope>NUCLEOTIDE SEQUENCE</scope>
    <source>
        <strain evidence="15">DMG-N-6</strain>
    </source>
</reference>
<keyword evidence="3" id="KW-0547">Nucleotide-binding</keyword>
<keyword evidence="4" id="KW-0067">ATP-binding</keyword>